<feature type="compositionally biased region" description="Polar residues" evidence="1">
    <location>
        <begin position="405"/>
        <end position="419"/>
    </location>
</feature>
<evidence type="ECO:0000313" key="3">
    <source>
        <dbReference type="Proteomes" id="UP000193411"/>
    </source>
</evidence>
<keyword evidence="3" id="KW-1185">Reference proteome</keyword>
<dbReference type="Proteomes" id="UP000193411">
    <property type="component" value="Unassembled WGS sequence"/>
</dbReference>
<dbReference type="AlphaFoldDB" id="A0A1Y2HA84"/>
<feature type="compositionally biased region" description="Polar residues" evidence="1">
    <location>
        <begin position="40"/>
        <end position="53"/>
    </location>
</feature>
<evidence type="ECO:0000313" key="2">
    <source>
        <dbReference type="EMBL" id="ORZ31498.1"/>
    </source>
</evidence>
<accession>A0A1Y2HA84</accession>
<feature type="compositionally biased region" description="Polar residues" evidence="1">
    <location>
        <begin position="16"/>
        <end position="30"/>
    </location>
</feature>
<comment type="caution">
    <text evidence="2">The sequence shown here is derived from an EMBL/GenBank/DDBJ whole genome shotgun (WGS) entry which is preliminary data.</text>
</comment>
<feature type="region of interest" description="Disordered" evidence="1">
    <location>
        <begin position="1"/>
        <end position="61"/>
    </location>
</feature>
<dbReference type="EMBL" id="MCFL01000059">
    <property type="protein sequence ID" value="ORZ31498.1"/>
    <property type="molecule type" value="Genomic_DNA"/>
</dbReference>
<reference evidence="2 3" key="1">
    <citation type="submission" date="2016-07" db="EMBL/GenBank/DDBJ databases">
        <title>Pervasive Adenine N6-methylation of Active Genes in Fungi.</title>
        <authorList>
            <consortium name="DOE Joint Genome Institute"/>
            <person name="Mondo S.J."/>
            <person name="Dannebaum R.O."/>
            <person name="Kuo R.C."/>
            <person name="Labutti K."/>
            <person name="Haridas S."/>
            <person name="Kuo A."/>
            <person name="Salamov A."/>
            <person name="Ahrendt S.R."/>
            <person name="Lipzen A."/>
            <person name="Sullivan W."/>
            <person name="Andreopoulos W.B."/>
            <person name="Clum A."/>
            <person name="Lindquist E."/>
            <person name="Daum C."/>
            <person name="Ramamoorthy G.K."/>
            <person name="Gryganskyi A."/>
            <person name="Culley D."/>
            <person name="Magnuson J.K."/>
            <person name="James T.Y."/>
            <person name="O'Malley M.A."/>
            <person name="Stajich J.E."/>
            <person name="Spatafora J.W."/>
            <person name="Visel A."/>
            <person name="Grigoriev I.V."/>
        </authorList>
    </citation>
    <scope>NUCLEOTIDE SEQUENCE [LARGE SCALE GENOMIC DNA]</scope>
    <source>
        <strain evidence="2 3">PL171</strain>
    </source>
</reference>
<organism evidence="2 3">
    <name type="scientific">Catenaria anguillulae PL171</name>
    <dbReference type="NCBI Taxonomy" id="765915"/>
    <lineage>
        <taxon>Eukaryota</taxon>
        <taxon>Fungi</taxon>
        <taxon>Fungi incertae sedis</taxon>
        <taxon>Blastocladiomycota</taxon>
        <taxon>Blastocladiomycetes</taxon>
        <taxon>Blastocladiales</taxon>
        <taxon>Catenariaceae</taxon>
        <taxon>Catenaria</taxon>
    </lineage>
</organism>
<feature type="region of interest" description="Disordered" evidence="1">
    <location>
        <begin position="402"/>
        <end position="423"/>
    </location>
</feature>
<sequence>MYPAVTCPNRPPSPPTRNKFQALSSPQTITAGPPSAHRFLTTSGHVTGSNSSLEAGPGDRVGESVREWHGAVELPVVIALDSNPAPACGACPAKAESSSFRSHQHLMARSVMPDAPTSRSAPAPVISAADILSAPLADVARWSAAGLLVQASMSSTTALVAGIVAPGQELLIRSPHARPHAHCEAPSVEPTQSRQATIPQPSYFAVNSTGLPSPNASPSCSPVATIHLAAGWNSESNGSIPMSPISPMSLLSPALPLLDVKVSHQSAQHARSAAGHEMPRAVPPLAPASWRAKDSAHSGVGWSSPHPHVLPRIPVCVGSCRISPTPSAESSASSFEFVNFAKATSRSPSSTEPAAVALRQCIAVGSPMDTESIPWRSAVKLASALKPASKSFKSLPSWATMPVRTPSSPKLSASRSPQRAQLPPNTRIVREAAGGVAFEFSTPTWFE</sequence>
<evidence type="ECO:0000256" key="1">
    <source>
        <dbReference type="SAM" id="MobiDB-lite"/>
    </source>
</evidence>
<name>A0A1Y2HA84_9FUNG</name>
<gene>
    <name evidence="2" type="ORF">BCR44DRAFT_1265621</name>
</gene>
<protein>
    <submittedName>
        <fullName evidence="2">Uncharacterized protein</fullName>
    </submittedName>
</protein>
<proteinExistence type="predicted"/>